<dbReference type="PANTHER" id="PTHR22936">
    <property type="entry name" value="RHOMBOID-RELATED"/>
    <property type="match status" value="1"/>
</dbReference>
<evidence type="ECO:0000256" key="6">
    <source>
        <dbReference type="RuleBase" id="RU362115"/>
    </source>
</evidence>
<keyword evidence="6" id="KW-0645">Protease</keyword>
<dbReference type="InterPro" id="IPR002610">
    <property type="entry name" value="Peptidase_S54_rhomboid-like"/>
</dbReference>
<dbReference type="GO" id="GO:0016020">
    <property type="term" value="C:membrane"/>
    <property type="evidence" value="ECO:0007669"/>
    <property type="project" value="UniProtKB-SubCell"/>
</dbReference>
<comment type="similarity">
    <text evidence="2 6">Belongs to the peptidase S54 family.</text>
</comment>
<evidence type="ECO:0000256" key="5">
    <source>
        <dbReference type="ARBA" id="ARBA00023136"/>
    </source>
</evidence>
<comment type="caution">
    <text evidence="8">The sequence shown here is derived from an EMBL/GenBank/DDBJ whole genome shotgun (WGS) entry which is preliminary data.</text>
</comment>
<feature type="domain" description="Peptidase S54 rhomboid" evidence="7">
    <location>
        <begin position="10"/>
        <end position="107"/>
    </location>
</feature>
<dbReference type="Pfam" id="PF01694">
    <property type="entry name" value="Rhomboid"/>
    <property type="match status" value="1"/>
</dbReference>
<dbReference type="EMBL" id="PKMF04000536">
    <property type="protein sequence ID" value="KAK7826793.1"/>
    <property type="molecule type" value="Genomic_DNA"/>
</dbReference>
<keyword evidence="6" id="KW-0378">Hydrolase</keyword>
<dbReference type="Proteomes" id="UP000237347">
    <property type="component" value="Unassembled WGS sequence"/>
</dbReference>
<sequence length="148" mass="16848">MDAREFSLASMLNVLFVMPVNWEQISFEIGISGALFDLLEAMVSELLANWIIFVKKVLTPKYSVSKLVTLMLIIAINCPLRFLPHVDNSAQFEGFLSGFPLGFILLTRPQFRYLEEIWQICYGYGCIELFNDKKSYSCVVCLSEASIN</sequence>
<accession>A0AAW0JJW1</accession>
<dbReference type="InterPro" id="IPR035952">
    <property type="entry name" value="Rhomboid-like_sf"/>
</dbReference>
<keyword evidence="9" id="KW-1185">Reference proteome</keyword>
<dbReference type="InterPro" id="IPR022764">
    <property type="entry name" value="Peptidase_S54_rhomboid_dom"/>
</dbReference>
<comment type="catalytic activity">
    <reaction evidence="6">
        <text>Cleaves type-1 transmembrane domains using a catalytic dyad composed of serine and histidine that are contributed by different transmembrane domains.</text>
        <dbReference type="EC" id="3.4.21.105"/>
    </reaction>
</comment>
<keyword evidence="4" id="KW-1133">Transmembrane helix</keyword>
<keyword evidence="6" id="KW-0720">Serine protease</keyword>
<organism evidence="8 9">
    <name type="scientific">Quercus suber</name>
    <name type="common">Cork oak</name>
    <dbReference type="NCBI Taxonomy" id="58331"/>
    <lineage>
        <taxon>Eukaryota</taxon>
        <taxon>Viridiplantae</taxon>
        <taxon>Streptophyta</taxon>
        <taxon>Embryophyta</taxon>
        <taxon>Tracheophyta</taxon>
        <taxon>Spermatophyta</taxon>
        <taxon>Magnoliopsida</taxon>
        <taxon>eudicotyledons</taxon>
        <taxon>Gunneridae</taxon>
        <taxon>Pentapetalae</taxon>
        <taxon>rosids</taxon>
        <taxon>fabids</taxon>
        <taxon>Fagales</taxon>
        <taxon>Fagaceae</taxon>
        <taxon>Quercus</taxon>
    </lineage>
</organism>
<dbReference type="AlphaFoldDB" id="A0AAW0JJW1"/>
<name>A0AAW0JJW1_QUESU</name>
<evidence type="ECO:0000256" key="1">
    <source>
        <dbReference type="ARBA" id="ARBA00004141"/>
    </source>
</evidence>
<evidence type="ECO:0000313" key="8">
    <source>
        <dbReference type="EMBL" id="KAK7826793.1"/>
    </source>
</evidence>
<evidence type="ECO:0000313" key="9">
    <source>
        <dbReference type="Proteomes" id="UP000237347"/>
    </source>
</evidence>
<proteinExistence type="inferred from homology"/>
<reference evidence="8 9" key="1">
    <citation type="journal article" date="2018" name="Sci. Data">
        <title>The draft genome sequence of cork oak.</title>
        <authorList>
            <person name="Ramos A.M."/>
            <person name="Usie A."/>
            <person name="Barbosa P."/>
            <person name="Barros P.M."/>
            <person name="Capote T."/>
            <person name="Chaves I."/>
            <person name="Simoes F."/>
            <person name="Abreu I."/>
            <person name="Carrasquinho I."/>
            <person name="Faro C."/>
            <person name="Guimaraes J.B."/>
            <person name="Mendonca D."/>
            <person name="Nobrega F."/>
            <person name="Rodrigues L."/>
            <person name="Saibo N.J.M."/>
            <person name="Varela M.C."/>
            <person name="Egas C."/>
            <person name="Matos J."/>
            <person name="Miguel C.M."/>
            <person name="Oliveira M.M."/>
            <person name="Ricardo C.P."/>
            <person name="Goncalves S."/>
        </authorList>
    </citation>
    <scope>NUCLEOTIDE SEQUENCE [LARGE SCALE GENOMIC DNA]</scope>
    <source>
        <strain evidence="9">cv. HL8</strain>
    </source>
</reference>
<dbReference type="GO" id="GO:0006508">
    <property type="term" value="P:proteolysis"/>
    <property type="evidence" value="ECO:0007669"/>
    <property type="project" value="UniProtKB-KW"/>
</dbReference>
<keyword evidence="3" id="KW-0812">Transmembrane</keyword>
<protein>
    <recommendedName>
        <fullName evidence="6">RHOMBOID-like protein</fullName>
        <ecNumber evidence="6">3.4.21.105</ecNumber>
    </recommendedName>
</protein>
<keyword evidence="5" id="KW-0472">Membrane</keyword>
<dbReference type="EC" id="3.4.21.105" evidence="6"/>
<evidence type="ECO:0000256" key="2">
    <source>
        <dbReference type="ARBA" id="ARBA00009045"/>
    </source>
</evidence>
<evidence type="ECO:0000259" key="7">
    <source>
        <dbReference type="Pfam" id="PF01694"/>
    </source>
</evidence>
<dbReference type="PANTHER" id="PTHR22936:SF87">
    <property type="entry name" value="RHOMBOID-LIKE PROTEIN 5"/>
    <property type="match status" value="1"/>
</dbReference>
<gene>
    <name evidence="8" type="primary">RBL5_3</name>
    <name evidence="8" type="ORF">CFP56_031700</name>
</gene>
<dbReference type="SUPFAM" id="SSF144091">
    <property type="entry name" value="Rhomboid-like"/>
    <property type="match status" value="1"/>
</dbReference>
<dbReference type="GO" id="GO:0004252">
    <property type="term" value="F:serine-type endopeptidase activity"/>
    <property type="evidence" value="ECO:0007669"/>
    <property type="project" value="InterPro"/>
</dbReference>
<evidence type="ECO:0000256" key="3">
    <source>
        <dbReference type="ARBA" id="ARBA00022692"/>
    </source>
</evidence>
<comment type="subcellular location">
    <subcellularLocation>
        <location evidence="1 6">Membrane</location>
        <topology evidence="1 6">Multi-pass membrane protein</topology>
    </subcellularLocation>
</comment>
<evidence type="ECO:0000256" key="4">
    <source>
        <dbReference type="ARBA" id="ARBA00022989"/>
    </source>
</evidence>
<comment type="function">
    <text evidence="6">Serine protease involved in intramembrane proteolysis.</text>
</comment>